<evidence type="ECO:0000256" key="2">
    <source>
        <dbReference type="ARBA" id="ARBA00004936"/>
    </source>
</evidence>
<feature type="domain" description="Sulfatase N-terminal" evidence="8">
    <location>
        <begin position="324"/>
        <end position="617"/>
    </location>
</feature>
<comment type="subcellular location">
    <subcellularLocation>
        <location evidence="1">Cell membrane</location>
        <topology evidence="1">Multi-pass membrane protein</topology>
    </subcellularLocation>
</comment>
<feature type="transmembrane region" description="Helical" evidence="7">
    <location>
        <begin position="43"/>
        <end position="68"/>
    </location>
</feature>
<dbReference type="GO" id="GO:0016787">
    <property type="term" value="F:hydrolase activity"/>
    <property type="evidence" value="ECO:0007669"/>
    <property type="project" value="UniProtKB-KW"/>
</dbReference>
<feature type="transmembrane region" description="Helical" evidence="7">
    <location>
        <begin position="80"/>
        <end position="105"/>
    </location>
</feature>
<evidence type="ECO:0000256" key="4">
    <source>
        <dbReference type="ARBA" id="ARBA00022692"/>
    </source>
</evidence>
<protein>
    <submittedName>
        <fullName evidence="9">Sulfatase-like hydrolase/transferase</fullName>
    </submittedName>
</protein>
<gene>
    <name evidence="9" type="ORF">JF537_17745</name>
</gene>
<feature type="transmembrane region" description="Helical" evidence="7">
    <location>
        <begin position="125"/>
        <end position="143"/>
    </location>
</feature>
<evidence type="ECO:0000256" key="3">
    <source>
        <dbReference type="ARBA" id="ARBA00022475"/>
    </source>
</evidence>
<evidence type="ECO:0000256" key="5">
    <source>
        <dbReference type="ARBA" id="ARBA00022989"/>
    </source>
</evidence>
<organism evidence="9 10">
    <name type="scientific">Priestia flexa</name>
    <dbReference type="NCBI Taxonomy" id="86664"/>
    <lineage>
        <taxon>Bacteria</taxon>
        <taxon>Bacillati</taxon>
        <taxon>Bacillota</taxon>
        <taxon>Bacilli</taxon>
        <taxon>Bacillales</taxon>
        <taxon>Bacillaceae</taxon>
        <taxon>Priestia</taxon>
    </lineage>
</organism>
<feature type="transmembrane region" description="Helical" evidence="7">
    <location>
        <begin position="198"/>
        <end position="217"/>
    </location>
</feature>
<dbReference type="SUPFAM" id="SSF53649">
    <property type="entry name" value="Alkaline phosphatase-like"/>
    <property type="match status" value="1"/>
</dbReference>
<dbReference type="AlphaFoldDB" id="A0A8I1MIP1"/>
<sequence>MYQRIIQFLPTFIFYLFLTIFLYGITIISFTGDYNLAFDWAQIHTAFFTILVSLIALLLSFLTVWILVKKELITQVANSRVYHLISAFLFATFIGLVGALLFLIYHIDLHQLGKSIEWIQEYTDRYLLSSFILGLLAFGVILLTGEVYIGSGISILLFFILALTNHYKKIFRNEPLFPNDFIQVTQLKEVIPMIRESISLSTTILVVISVIALFVLWLRSPKLKIDWRIRIILILPIMFISKSFLFFEDTFAEKYYEKYSAIMPWNQQNNYYYNGPVIGMISNIKTNILEEPEGYSEKRVTAAVENMKKEVKPFSSDSKADKKPNIVFVMNESFWDPTKLDLSFSKDPLEHTKELMKKYPSGSMLSPAFGGETANVEFEALTSYSMNTFNPGGLPFQHILSKKEYPSFASYLNQLGYYTEAMHPNNGIMYMRQNVYPNLGFEKSLFIDEMDFTEKDNEGFVSDDSVVNQVLDTLKKSDKPAFIHAVTIGNHLPYPATKYNGEKTISVEGDNLSPEMKSEIEIYAEGIKQSDDALKKLETEIQKLDEPTLVVFWGDHLPALGKNLQGYIEGGFGNTDEFQKSKEFYETPLLFMANFNLNMEQELGTISPMYFAPMIVDELNYKPTLFYSYLSKMKEHIPAFRKQIYLNDEGEVVHDTSSLKRDAIQYMKQYQLLEFDTLSGKQYGKESLYK</sequence>
<feature type="transmembrane region" description="Helical" evidence="7">
    <location>
        <begin position="12"/>
        <end position="31"/>
    </location>
</feature>
<dbReference type="Gene3D" id="3.40.720.10">
    <property type="entry name" value="Alkaline Phosphatase, subunit A"/>
    <property type="match status" value="1"/>
</dbReference>
<dbReference type="Pfam" id="PF00884">
    <property type="entry name" value="Sulfatase"/>
    <property type="match status" value="1"/>
</dbReference>
<dbReference type="CDD" id="cd16015">
    <property type="entry name" value="LTA_synthase"/>
    <property type="match status" value="1"/>
</dbReference>
<keyword evidence="5 7" id="KW-1133">Transmembrane helix</keyword>
<comment type="caution">
    <text evidence="9">The sequence shown here is derived from an EMBL/GenBank/DDBJ whole genome shotgun (WGS) entry which is preliminary data.</text>
</comment>
<dbReference type="EMBL" id="JAEMWV010000010">
    <property type="protein sequence ID" value="MBN8253419.1"/>
    <property type="molecule type" value="Genomic_DNA"/>
</dbReference>
<proteinExistence type="predicted"/>
<reference evidence="9" key="1">
    <citation type="submission" date="2020-12" db="EMBL/GenBank/DDBJ databases">
        <title>PHA producing bacteria isolated from mangrove.</title>
        <authorList>
            <person name="Zheng W."/>
            <person name="Yu S."/>
            <person name="Huang Y."/>
        </authorList>
    </citation>
    <scope>NUCLEOTIDE SEQUENCE</scope>
    <source>
        <strain evidence="9">GN22-4</strain>
    </source>
</reference>
<accession>A0A8I1MIP1</accession>
<comment type="pathway">
    <text evidence="2">Cell wall biogenesis; lipoteichoic acid biosynthesis.</text>
</comment>
<evidence type="ECO:0000313" key="9">
    <source>
        <dbReference type="EMBL" id="MBN8253419.1"/>
    </source>
</evidence>
<dbReference type="GO" id="GO:0005886">
    <property type="term" value="C:plasma membrane"/>
    <property type="evidence" value="ECO:0007669"/>
    <property type="project" value="UniProtKB-SubCell"/>
</dbReference>
<evidence type="ECO:0000313" key="10">
    <source>
        <dbReference type="Proteomes" id="UP000664578"/>
    </source>
</evidence>
<dbReference type="InterPro" id="IPR000917">
    <property type="entry name" value="Sulfatase_N"/>
</dbReference>
<evidence type="ECO:0000259" key="8">
    <source>
        <dbReference type="Pfam" id="PF00884"/>
    </source>
</evidence>
<dbReference type="InterPro" id="IPR050448">
    <property type="entry name" value="OpgB/LTA_synthase_biosynth"/>
</dbReference>
<name>A0A8I1MIP1_9BACI</name>
<keyword evidence="3" id="KW-1003">Cell membrane</keyword>
<dbReference type="InterPro" id="IPR017850">
    <property type="entry name" value="Alkaline_phosphatase_core_sf"/>
</dbReference>
<dbReference type="PANTHER" id="PTHR47371">
    <property type="entry name" value="LIPOTEICHOIC ACID SYNTHASE"/>
    <property type="match status" value="1"/>
</dbReference>
<dbReference type="RefSeq" id="WP_119543853.1">
    <property type="nucleotide sequence ID" value="NZ_CM125968.1"/>
</dbReference>
<keyword evidence="6 7" id="KW-0472">Membrane</keyword>
<evidence type="ECO:0000256" key="6">
    <source>
        <dbReference type="ARBA" id="ARBA00023136"/>
    </source>
</evidence>
<dbReference type="PANTHER" id="PTHR47371:SF3">
    <property type="entry name" value="PHOSPHOGLYCEROL TRANSFERASE I"/>
    <property type="match status" value="1"/>
</dbReference>
<keyword evidence="9" id="KW-0378">Hydrolase</keyword>
<dbReference type="GO" id="GO:0016740">
    <property type="term" value="F:transferase activity"/>
    <property type="evidence" value="ECO:0007669"/>
    <property type="project" value="UniProtKB-KW"/>
</dbReference>
<evidence type="ECO:0000256" key="1">
    <source>
        <dbReference type="ARBA" id="ARBA00004651"/>
    </source>
</evidence>
<keyword evidence="9" id="KW-0808">Transferase</keyword>
<dbReference type="Proteomes" id="UP000664578">
    <property type="component" value="Unassembled WGS sequence"/>
</dbReference>
<evidence type="ECO:0000256" key="7">
    <source>
        <dbReference type="SAM" id="Phobius"/>
    </source>
</evidence>
<keyword evidence="4 7" id="KW-0812">Transmembrane</keyword>